<keyword evidence="6 18" id="KW-0812">Transmembrane</keyword>
<keyword evidence="12 18" id="KW-0472">Membrane</keyword>
<keyword evidence="9 16" id="KW-0067">ATP-binding</keyword>
<dbReference type="SUPFAM" id="SSF57440">
    <property type="entry name" value="Kringle-like"/>
    <property type="match status" value="1"/>
</dbReference>
<evidence type="ECO:0000256" key="9">
    <source>
        <dbReference type="ARBA" id="ARBA00022840"/>
    </source>
</evidence>
<feature type="transmembrane region" description="Helical" evidence="18">
    <location>
        <begin position="1332"/>
        <end position="1352"/>
    </location>
</feature>
<dbReference type="Pfam" id="PF00406">
    <property type="entry name" value="ADK"/>
    <property type="match status" value="4"/>
</dbReference>
<feature type="binding site" evidence="16">
    <location>
        <position position="2132"/>
    </location>
    <ligand>
        <name>ATP</name>
        <dbReference type="ChEBI" id="CHEBI:30616"/>
    </ligand>
</feature>
<keyword evidence="4" id="KW-0420">Kringle</keyword>
<keyword evidence="14 16" id="KW-0539">Nucleus</keyword>
<evidence type="ECO:0000313" key="21">
    <source>
        <dbReference type="EMBL" id="CAL1165960.1"/>
    </source>
</evidence>
<feature type="binding site" evidence="16">
    <location>
        <position position="2087"/>
    </location>
    <ligand>
        <name>ATP</name>
        <dbReference type="ChEBI" id="CHEBI:30616"/>
    </ligand>
</feature>
<dbReference type="SUPFAM" id="SSF52540">
    <property type="entry name" value="P-loop containing nucleoside triphosphate hydrolases"/>
    <property type="match status" value="4"/>
</dbReference>
<feature type="binding site" evidence="16">
    <location>
        <begin position="2234"/>
        <end position="2237"/>
    </location>
    <ligand>
        <name>a ribonucleoside 5'-phosphate</name>
        <dbReference type="ChEBI" id="CHEBI:58043"/>
    </ligand>
</feature>
<evidence type="ECO:0000256" key="13">
    <source>
        <dbReference type="ARBA" id="ARBA00023157"/>
    </source>
</evidence>
<dbReference type="GO" id="GO:0005524">
    <property type="term" value="F:ATP binding"/>
    <property type="evidence" value="ECO:0007669"/>
    <property type="project" value="UniProtKB-KW"/>
</dbReference>
<sequence length="3157" mass="351361">MFNSLESLAEAASKLILAGQVEEALQILEQAFTSVEAEEDVEIALAGVGVQILLCAGLSQAKRHEEALEIAQHAVQSADAVLEQLEEPGEEIADAAEVKGSEDLEAPAEEPATPLAPAPPHVPMALLQRALESAARGPSESKLFTVGSIEAMPSSGNGIPGAKAGCVRPYLNSLVPQSQMINDVSYVSCQSQEAQGLPRSSKVRQRAEQGKREWQLRAADATLPKLSPGCSGALQAWRCMLGAPRKAYARSNEGLHLPRHERLYQGIPPVVDLDFERWRRHPSFQMEPSTPSSTYMEKARGSISAQTLGSWSTSSSLASTGMKSTSRHQLPRGDLYVNTSPRRGELPRTPNWTSARRVPVLFSIQGTEGKSSWALRTLRKRDRVVFDDKKMNAFEDWRKNGSGPKMRLRDQVLQTEKGMQYFHDNLKKQSYRFKNFWLKDMVTQDDLYEDRTIYCSEGLRVLKKNPRKQLRPSSPINPQAKKLFDHYGISCPSISEPSTLHLQVNSYSELLQKSQAQHMTSDLYCSMGNSKRRRFSNMGHFDALRVFQDPEVLPCVLEAFSHATKNSVTPSVAGDFVRFCVAYRIHCYFQTSLLAPVLAKPAVVFILGGPGAGKGTQCERISQTFGYHHLSAGDLLREERKREGSEYGQLIESYIKEGKLVPVEIVVNLLKQAMEKRGWAQGKFLVDGFPRSFENMEGWKKVLGGKVDVKFALFFNCSETVMEARILERGKTSGRADDNPEAIRKRLATFKEVPRGRPQPKAVSTGGQRPVGLSDANGRLLLLRQQGGRGSYISSMVAMAAMAVMAMCCEYLRDDEKSKEKFSKGSGKDISGGPVKNRHCTDLICLIIFILHWGAFAAIIFAGLKDGEPAKLYLPRDFKGDYCDLEPLVGAKQLLRTLNVTATVDEVAKQLICSTAGENALSGIPVTTEQMAEYQCACCKVPCAACESNFELEDLNDPATAASSINSRMSELTDPSKAMQFYSSGSANSASFGPENVFNEMTKFMVPVCLSQSSCAAPEVNTSTAGLRSYVYSPTPNQPWKFAWDILATNAAVPQQIKDTIANDFTFMAMSVETCPYHERYCIPFPGIAFKEGSLGNCIPKVDSGIAAMIGEGFADALTGAGEQALRLLDANSGVFGELMSTMDAFCVVFFFSFVIGLVFLVLLRFLVGCVVWFSVFLVTFAFAFGGLVVYIRSFQCMGAGLLETGITTSSNLLTTAAVTVSNAVSGTETLSEEMTGNGADYRGGQRYTRNLYTCQRWDTNTPHVVGYNLTAYPMLENNYCRNPDGLSSTIWCYTTDKNKKWELCNPVGISLPDCSKGYAVEDPGIREILKIVAYVVWGLGIIWIIAICFLQKRIRLAVAINKVAAQFVYNNPTILAVPVVQILIGFIWLLVWIICASFLLSQVPADYTPSTAFATYTEAAGNSTTPGACTDKWPSGIVYKYEGNLSSANDTCTGVYGDVSNIEPLCWRCSPPRYVFDVKFAGAFFSLLWNNAFLVALGQLVVAGACAQWFFTVAERRGKENVIRQSLRMAFRYHLGSVAFGAFILALVQFIRYLTKYFRKQAAAQKNRVMVIVLRVLECCLWILEKFIKFLNKNAYIQVALMGTNFCTSAKNAFQLILRNMVRFGVVAILGTVIHFIGWTVITVSTATVGYFIFQAFHPDADLLLPMFTYVATGYMVAQLFMNVFGLGVDTSLQCFIAAEEMGISEDYVPSELKSLVDSNPGKKKWALFGGSKESVPVAEFLESQNLLRSVQCEKAVEEVWKDVRALFGPTVVFVLGGPGAGKGTLCGKIVEACGYRHLSAGDLLREERKRPGSKFGELIEAHIKEGQLVPASIVVELLLQAMREQGWEGGKYLIDGFPRSFDNLEAWRETVRDQVLVRFVLYLDVSEQVMEARLLERGKTSGRADDNIESIRKRFLTFHKESMPVVEHFQKKGRVRRIDAEQHADAVWRDVQVLFGPSVVFVLGGPGAGKGTQCTRIAETFGYIHLSAGDLLREERNREGSEYGELINNYIKEGKLVPVEITIKLLKQAMMKFGWEGGRYLVDGFPRSFDNLRGWEEVIGNTVRVKFVLFFDLSEETMQARLVERGKTSGRADDNLESIKKRFVTFQQESMPVVEQFHLKGLVRRINAEQSPEKVWRDVERNFGPSVIFVLGGPGAGKGTQCTRIAANFGFQHLSAGDLLREERKRPGSELGELIESHIKEGKLVPVSIVVQLLQKAMEERGWEDGKYLIDGFPRSFDNLQGWNDIVGQKVDLKCCIFFDCSEAVMEARLLERGKTSGRADDNLDSIRKRFATYTQESLPVVEKFSSEGLMRRISAEQSLDEVWSCVQEVMRNERDGLLLNQAVVLIKPSSFNKETQRFVQSFFTVHKISVVQKGTVSAQEIAEKKMFDAQYLQLVRYSKGLPEKLQGDAAVAASFQETFSTALSSTAVLGAEEAQKQLAISAEEMYSLWKDCQSLKLAPSLYVGKISTQDKSVFVVNGFVPHWRETFSSTGEACWFVVEFDPSEVSWKRFEEILGATDPSKASKDSIRGLLYQHYKDCGLSQQPTTMDNGVHFSAGALEGMRERMLWTNIRPEEDPLGRLLLSSGVSRKFLDEWMDNPDVDGWYIGTKRMSGPLFACTEACDTVTFRDSAIRFLRDKEYGRHFMSLARCQGQGSDPLVCTRFVRHAFFGAPPEALPREEVHEWLQSHLGAASDDALTALEATLGNFGTSRRGGTSNCFVYGQGSVEAWYKPLLFRSFMEAQRFLARRRLKQQGFTETRDPKIRDLSYWERCDADEPPLLVLHGYGRGLASPLFDALLPALGRRRVIIVDCGWLLVTRVPLRGDFDQSVPTVRQIAEAVAAKLERQPVDILAHSFGTAVASALLQKLEAEAGAQRAVLMDPMCFIPGISKQAQLLRRTPMDLTTELLSESVPGSSSGFSMWEVLRNVVDRPDPCVSASLDEETAAAERRKWIIYQTYFFNYFIFRDLVYSWVNNRALFGPEYLDRGLLLEMNRQQRLLTVVAWTSSRFPVVSEVSDSARDRPKRSLRRNFVRSLQKLTNWTTETAGGEKPKRMTILHFNDVYNVEPRAKEPVGGIARFVTRIKELKAESVARGEYEAVVLFSGDAFNPSLMSTTTHGKKSMPCFDAACTGMPEGSNMQSQQLSQTPVLSYSVRPA</sequence>
<dbReference type="GO" id="GO:0006207">
    <property type="term" value="P:'de novo' pyrimidine nucleobase biosynthetic process"/>
    <property type="evidence" value="ECO:0007669"/>
    <property type="project" value="InterPro"/>
</dbReference>
<dbReference type="PRINTS" id="PR00094">
    <property type="entry name" value="ADENYLTKNASE"/>
</dbReference>
<dbReference type="SUPFAM" id="SSF56300">
    <property type="entry name" value="Metallo-dependent phosphatases"/>
    <property type="match status" value="1"/>
</dbReference>
<evidence type="ECO:0000256" key="2">
    <source>
        <dbReference type="ARBA" id="ARBA00007168"/>
    </source>
</evidence>
<dbReference type="InterPro" id="IPR027417">
    <property type="entry name" value="P-loop_NTPase"/>
</dbReference>
<feature type="region of interest" description="NMPbind" evidence="16">
    <location>
        <begin position="1989"/>
        <end position="2019"/>
    </location>
</feature>
<evidence type="ECO:0000256" key="16">
    <source>
        <dbReference type="HAMAP-Rule" id="MF_03172"/>
    </source>
</evidence>
<dbReference type="InterPro" id="IPR036850">
    <property type="entry name" value="NDK-like_dom_sf"/>
</dbReference>
<feature type="binding site" evidence="16">
    <location>
        <begin position="2046"/>
        <end position="2049"/>
    </location>
    <ligand>
        <name>a ribonucleoside 5'-phosphate</name>
        <dbReference type="ChEBI" id="CHEBI:58043"/>
    </ligand>
</feature>
<dbReference type="InterPro" id="IPR000850">
    <property type="entry name" value="Adenylat/UMP-CMP_kin"/>
</dbReference>
<feature type="binding site" evidence="16">
    <location>
        <position position="1944"/>
    </location>
    <ligand>
        <name>ATP</name>
        <dbReference type="ChEBI" id="CHEBI:30616"/>
    </ligand>
</feature>
<keyword evidence="7 16" id="KW-0547">Nucleotide-binding</keyword>
<comment type="similarity">
    <text evidence="2">Belongs to the CTL (choline transporter-like) family.</text>
</comment>
<gene>
    <name evidence="20" type="ORF">C1SCF055_LOCUS37631</name>
</gene>
<dbReference type="NCBIfam" id="TIGR01359">
    <property type="entry name" value="UMP_CMP_kin_fam"/>
    <property type="match status" value="4"/>
</dbReference>
<dbReference type="GO" id="GO:0019205">
    <property type="term" value="F:nucleobase-containing compound kinase activity"/>
    <property type="evidence" value="ECO:0007669"/>
    <property type="project" value="InterPro"/>
</dbReference>
<feature type="binding site" evidence="16">
    <location>
        <position position="2320"/>
    </location>
    <ligand>
        <name>ATP</name>
        <dbReference type="ChEBI" id="CHEBI:30616"/>
    </ligand>
</feature>
<evidence type="ECO:0000313" key="20">
    <source>
        <dbReference type="EMBL" id="CAI4012585.1"/>
    </source>
</evidence>
<keyword evidence="3 16" id="KW-0963">Cytoplasm</keyword>
<feature type="binding site" evidence="16">
    <location>
        <position position="1995"/>
    </location>
    <ligand>
        <name>a ribonucleoside 5'-phosphate</name>
        <dbReference type="ChEBI" id="CHEBI:58043"/>
    </ligand>
</feature>
<evidence type="ECO:0000256" key="11">
    <source>
        <dbReference type="ARBA" id="ARBA00022989"/>
    </source>
</evidence>
<feature type="binding site" evidence="16">
    <location>
        <position position="1807"/>
    </location>
    <ligand>
        <name>a ribonucleoside 5'-phosphate</name>
        <dbReference type="ChEBI" id="CHEBI:58043"/>
    </ligand>
</feature>
<dbReference type="FunFam" id="3.40.50.300:FF:000315">
    <property type="entry name" value="Adenylate kinase 1"/>
    <property type="match status" value="1"/>
</dbReference>
<dbReference type="EMBL" id="CAMXCT010005534">
    <property type="protein sequence ID" value="CAI4012585.1"/>
    <property type="molecule type" value="Genomic_DNA"/>
</dbReference>
<dbReference type="InterPro" id="IPR000073">
    <property type="entry name" value="AB_hydrolase_1"/>
</dbReference>
<dbReference type="PROSITE" id="PS50070">
    <property type="entry name" value="KRINGLE_2"/>
    <property type="match status" value="1"/>
</dbReference>
<feature type="transmembrane region" description="Helical" evidence="18">
    <location>
        <begin position="1664"/>
        <end position="1686"/>
    </location>
</feature>
<protein>
    <recommendedName>
        <fullName evidence="16">UMP-CMP kinase</fullName>
        <ecNumber evidence="16">2.7.4.14</ecNumber>
    </recommendedName>
    <alternativeName>
        <fullName evidence="16">Deoxycytidylate kinase</fullName>
        <shortName evidence="16">CK</shortName>
        <shortName evidence="16">dCMP kinase</shortName>
    </alternativeName>
    <alternativeName>
        <fullName evidence="16">Uridine monophosphate/cytidine monophosphate kinase</fullName>
        <shortName evidence="16">UMP/CMP kinase</shortName>
        <shortName evidence="16">UMP/CMPK</shortName>
    </alternativeName>
</protein>
<feature type="binding site" evidence="16">
    <location>
        <begin position="1969"/>
        <end position="1974"/>
    </location>
    <ligand>
        <name>ATP</name>
        <dbReference type="ChEBI" id="CHEBI:30616"/>
    </ligand>
</feature>
<keyword evidence="22" id="KW-1185">Reference proteome</keyword>
<feature type="transmembrane region" description="Helical" evidence="18">
    <location>
        <begin position="1171"/>
        <end position="1192"/>
    </location>
</feature>
<dbReference type="Gene3D" id="3.30.70.141">
    <property type="entry name" value="Nucleoside diphosphate kinase-like domain"/>
    <property type="match status" value="1"/>
</dbReference>
<feature type="binding site" evidence="16">
    <location>
        <begin position="1781"/>
        <end position="1786"/>
    </location>
    <ligand>
        <name>ATP</name>
        <dbReference type="ChEBI" id="CHEBI:30616"/>
    </ligand>
</feature>
<dbReference type="GO" id="GO:0006221">
    <property type="term" value="P:pyrimidine nucleotide biosynthetic process"/>
    <property type="evidence" value="ECO:0007669"/>
    <property type="project" value="UniProtKB-UniRule"/>
</dbReference>
<feature type="binding site" evidence="16">
    <location>
        <position position="2183"/>
    </location>
    <ligand>
        <name>a ribonucleoside 5'-phosphate</name>
        <dbReference type="ChEBI" id="CHEBI:58043"/>
    </ligand>
</feature>
<dbReference type="HAMAP" id="MF_03172">
    <property type="entry name" value="Adenylate_kinase_UMP_CMP_kin"/>
    <property type="match status" value="3"/>
</dbReference>
<dbReference type="Gene3D" id="3.60.21.10">
    <property type="match status" value="1"/>
</dbReference>
<feature type="binding site" evidence="16">
    <location>
        <position position="1899"/>
    </location>
    <ligand>
        <name>ATP</name>
        <dbReference type="ChEBI" id="CHEBI:30616"/>
    </ligand>
</feature>
<feature type="binding site" evidence="16">
    <location>
        <position position="2104"/>
    </location>
    <ligand>
        <name>a ribonucleoside 5'-phosphate</name>
        <dbReference type="ChEBI" id="CHEBI:58043"/>
    </ligand>
</feature>
<feature type="region of interest" description="LID" evidence="16">
    <location>
        <begin position="2274"/>
        <end position="2284"/>
    </location>
</feature>
<feature type="transmembrane region" description="Helical" evidence="18">
    <location>
        <begin position="1568"/>
        <end position="1585"/>
    </location>
</feature>
<dbReference type="HAMAP" id="MF_00235">
    <property type="entry name" value="Adenylate_kinase_Adk"/>
    <property type="match status" value="4"/>
</dbReference>
<dbReference type="CDD" id="cd00108">
    <property type="entry name" value="KR"/>
    <property type="match status" value="1"/>
</dbReference>
<feature type="region of interest" description="NMPbind" evidence="16">
    <location>
        <begin position="2177"/>
        <end position="2207"/>
    </location>
</feature>
<evidence type="ECO:0000256" key="5">
    <source>
        <dbReference type="ARBA" id="ARBA00022679"/>
    </source>
</evidence>
<feature type="transmembrane region" description="Helical" evidence="18">
    <location>
        <begin position="1493"/>
        <end position="1515"/>
    </location>
</feature>
<comment type="catalytic activity">
    <reaction evidence="16">
        <text>CMP + ATP = CDP + ADP</text>
        <dbReference type="Rhea" id="RHEA:11600"/>
        <dbReference type="ChEBI" id="CHEBI:30616"/>
        <dbReference type="ChEBI" id="CHEBI:58069"/>
        <dbReference type="ChEBI" id="CHEBI:60377"/>
        <dbReference type="ChEBI" id="CHEBI:456216"/>
        <dbReference type="EC" id="2.7.4.14"/>
    </reaction>
</comment>
<accession>A0A9P1DN00</accession>
<keyword evidence="10 16" id="KW-0665">Pyrimidine biosynthesis</keyword>
<dbReference type="CDD" id="cd01428">
    <property type="entry name" value="ADK"/>
    <property type="match status" value="4"/>
</dbReference>
<feature type="binding site" evidence="16">
    <location>
        <position position="2292"/>
    </location>
    <ligand>
        <name>a ribonucleoside 5'-phosphate</name>
        <dbReference type="ChEBI" id="CHEBI:58043"/>
    </ligand>
</feature>
<name>A0A9P1DN00_9DINO</name>
<evidence type="ECO:0000256" key="10">
    <source>
        <dbReference type="ARBA" id="ARBA00022975"/>
    </source>
</evidence>
<keyword evidence="8 16" id="KW-0418">Kinase</keyword>
<dbReference type="InterPro" id="IPR007603">
    <property type="entry name" value="Choline_transptr-like"/>
</dbReference>
<evidence type="ECO:0000256" key="1">
    <source>
        <dbReference type="ARBA" id="ARBA00004141"/>
    </source>
</evidence>
<feature type="region of interest" description="LID" evidence="16">
    <location>
        <begin position="2086"/>
        <end position="2096"/>
    </location>
</feature>
<dbReference type="GO" id="GO:0016020">
    <property type="term" value="C:membrane"/>
    <property type="evidence" value="ECO:0007669"/>
    <property type="project" value="UniProtKB-SubCell"/>
</dbReference>
<feature type="domain" description="Kringle" evidence="19">
    <location>
        <begin position="1233"/>
        <end position="1315"/>
    </location>
</feature>
<dbReference type="InterPro" id="IPR000001">
    <property type="entry name" value="Kringle"/>
</dbReference>
<comment type="caution">
    <text evidence="20">The sequence shown here is derived from an EMBL/GenBank/DDBJ whole genome shotgun (WGS) entry which is preliminary data.</text>
</comment>
<dbReference type="EMBL" id="CAMXCT020005534">
    <property type="protein sequence ID" value="CAL1165960.1"/>
    <property type="molecule type" value="Genomic_DNA"/>
</dbReference>
<dbReference type="InterPro" id="IPR038178">
    <property type="entry name" value="Kringle_sf"/>
</dbReference>
<dbReference type="PROSITE" id="PS00021">
    <property type="entry name" value="KRINGLE_1"/>
    <property type="match status" value="1"/>
</dbReference>
<feature type="region of interest" description="LID" evidence="16">
    <location>
        <begin position="1898"/>
        <end position="1908"/>
    </location>
</feature>
<feature type="binding site" evidence="16">
    <location>
        <position position="1905"/>
    </location>
    <ligand>
        <name>a ribonucleoside 5'-phosphate</name>
        <dbReference type="ChEBI" id="CHEBI:58043"/>
    </ligand>
</feature>
<dbReference type="GO" id="GO:0005634">
    <property type="term" value="C:nucleus"/>
    <property type="evidence" value="ECO:0007669"/>
    <property type="project" value="UniProtKB-SubCell"/>
</dbReference>
<dbReference type="SUPFAM" id="SSF54919">
    <property type="entry name" value="Nucleoside diphosphate kinase, NDK"/>
    <property type="match status" value="1"/>
</dbReference>
<feature type="binding site" evidence="16">
    <location>
        <position position="1916"/>
    </location>
    <ligand>
        <name>a ribonucleoside 5'-phosphate</name>
        <dbReference type="ChEBI" id="CHEBI:58043"/>
    </ligand>
</feature>
<feature type="binding site" evidence="16">
    <location>
        <position position="2281"/>
    </location>
    <ligand>
        <name>a ribonucleoside 5'-phosphate</name>
        <dbReference type="ChEBI" id="CHEBI:58043"/>
    </ligand>
</feature>
<dbReference type="InterPro" id="IPR013806">
    <property type="entry name" value="Kringle-like"/>
</dbReference>
<evidence type="ECO:0000313" key="22">
    <source>
        <dbReference type="Proteomes" id="UP001152797"/>
    </source>
</evidence>
<dbReference type="Gene3D" id="2.40.20.10">
    <property type="entry name" value="Plasminogen Kringle 4"/>
    <property type="match status" value="1"/>
</dbReference>
<feature type="transmembrane region" description="Helical" evidence="18">
    <location>
        <begin position="1373"/>
        <end position="1401"/>
    </location>
</feature>
<keyword evidence="13" id="KW-1015">Disulfide bond</keyword>
<dbReference type="Pfam" id="PF04515">
    <property type="entry name" value="Choline_transpo"/>
    <property type="match status" value="1"/>
</dbReference>
<evidence type="ECO:0000256" key="8">
    <source>
        <dbReference type="ARBA" id="ARBA00022777"/>
    </source>
</evidence>
<comment type="subcellular location">
    <subcellularLocation>
        <location evidence="16">Cytoplasm</location>
    </subcellularLocation>
    <subcellularLocation>
        <location evidence="16">Nucleus</location>
    </subcellularLocation>
    <subcellularLocation>
        <location evidence="1">Membrane</location>
        <topology evidence="1">Multi-pass membrane protein</topology>
    </subcellularLocation>
</comment>
<feature type="binding site" evidence="16">
    <location>
        <begin position="1858"/>
        <end position="1861"/>
    </location>
    <ligand>
        <name>a ribonucleoside 5'-phosphate</name>
        <dbReference type="ChEBI" id="CHEBI:58043"/>
    </ligand>
</feature>
<dbReference type="InterPro" id="IPR006266">
    <property type="entry name" value="UMP_CMP_kinase"/>
</dbReference>
<feature type="binding site" evidence="16">
    <location>
        <begin position="2017"/>
        <end position="2019"/>
    </location>
    <ligand>
        <name>a ribonucleoside 5'-phosphate</name>
        <dbReference type="ChEBI" id="CHEBI:58043"/>
    </ligand>
</feature>
<dbReference type="GO" id="GO:0022857">
    <property type="term" value="F:transmembrane transporter activity"/>
    <property type="evidence" value="ECO:0007669"/>
    <property type="project" value="InterPro"/>
</dbReference>
<evidence type="ECO:0000256" key="17">
    <source>
        <dbReference type="SAM" id="MobiDB-lite"/>
    </source>
</evidence>
<dbReference type="PANTHER" id="PTHR23359">
    <property type="entry name" value="NUCLEOTIDE KINASE"/>
    <property type="match status" value="1"/>
</dbReference>
<feature type="binding site" evidence="16">
    <location>
        <position position="2093"/>
    </location>
    <ligand>
        <name>a ribonucleoside 5'-phosphate</name>
        <dbReference type="ChEBI" id="CHEBI:58043"/>
    </ligand>
</feature>
<dbReference type="Gene3D" id="3.40.50.1820">
    <property type="entry name" value="alpha/beta hydrolase"/>
    <property type="match status" value="1"/>
</dbReference>
<evidence type="ECO:0000256" key="7">
    <source>
        <dbReference type="ARBA" id="ARBA00022741"/>
    </source>
</evidence>
<dbReference type="SMART" id="SM00130">
    <property type="entry name" value="KR"/>
    <property type="match status" value="1"/>
</dbReference>
<feature type="transmembrane region" description="Helical" evidence="18">
    <location>
        <begin position="1143"/>
        <end position="1164"/>
    </location>
</feature>
<comment type="cofactor">
    <cofactor evidence="16">
        <name>Mg(2+)</name>
        <dbReference type="ChEBI" id="CHEBI:18420"/>
    </cofactor>
    <text evidence="16">Binds 1 Mg(2+) ion per monomer.</text>
</comment>
<feature type="binding site" evidence="16">
    <location>
        <position position="2275"/>
    </location>
    <ligand>
        <name>ATP</name>
        <dbReference type="ChEBI" id="CHEBI:30616"/>
    </ligand>
</feature>
<feature type="transmembrane region" description="Helical" evidence="18">
    <location>
        <begin position="1625"/>
        <end position="1655"/>
    </location>
</feature>
<comment type="catalytic activity">
    <reaction evidence="16">
        <text>dCMP + ATP = dCDP + ADP</text>
        <dbReference type="Rhea" id="RHEA:25094"/>
        <dbReference type="ChEBI" id="CHEBI:30616"/>
        <dbReference type="ChEBI" id="CHEBI:57566"/>
        <dbReference type="ChEBI" id="CHEBI:58593"/>
        <dbReference type="ChEBI" id="CHEBI:456216"/>
        <dbReference type="EC" id="2.7.4.14"/>
    </reaction>
</comment>
<feature type="transmembrane region" description="Helical" evidence="18">
    <location>
        <begin position="1536"/>
        <end position="1556"/>
    </location>
</feature>
<dbReference type="Proteomes" id="UP001152797">
    <property type="component" value="Unassembled WGS sequence"/>
</dbReference>
<dbReference type="InterPro" id="IPR029052">
    <property type="entry name" value="Metallo-depent_PP-like"/>
</dbReference>
<organism evidence="20">
    <name type="scientific">Cladocopium goreaui</name>
    <dbReference type="NCBI Taxonomy" id="2562237"/>
    <lineage>
        <taxon>Eukaryota</taxon>
        <taxon>Sar</taxon>
        <taxon>Alveolata</taxon>
        <taxon>Dinophyceae</taxon>
        <taxon>Suessiales</taxon>
        <taxon>Symbiodiniaceae</taxon>
        <taxon>Cladocopium</taxon>
    </lineage>
</organism>
<feature type="transmembrane region" description="Helical" evidence="18">
    <location>
        <begin position="843"/>
        <end position="864"/>
    </location>
</feature>
<evidence type="ECO:0000256" key="15">
    <source>
        <dbReference type="ARBA" id="ARBA00048116"/>
    </source>
</evidence>
<feature type="region of interest" description="NMPbind" evidence="16">
    <location>
        <begin position="1801"/>
        <end position="1831"/>
    </location>
</feature>
<dbReference type="GO" id="GO:0016776">
    <property type="term" value="F:phosphotransferase activity, phosphate group as acceptor"/>
    <property type="evidence" value="ECO:0007669"/>
    <property type="project" value="InterPro"/>
</dbReference>
<evidence type="ECO:0000256" key="3">
    <source>
        <dbReference type="ARBA" id="ARBA00022490"/>
    </source>
</evidence>
<reference evidence="20" key="1">
    <citation type="submission" date="2022-10" db="EMBL/GenBank/DDBJ databases">
        <authorList>
            <person name="Chen Y."/>
            <person name="Dougan E. K."/>
            <person name="Chan C."/>
            <person name="Rhodes N."/>
            <person name="Thang M."/>
        </authorList>
    </citation>
    <scope>NUCLEOTIDE SEQUENCE</scope>
</reference>
<comment type="subunit">
    <text evidence="16">Monomer.</text>
</comment>
<comment type="catalytic activity">
    <reaction evidence="15 16">
        <text>UMP + ATP = UDP + ADP</text>
        <dbReference type="Rhea" id="RHEA:24400"/>
        <dbReference type="ChEBI" id="CHEBI:30616"/>
        <dbReference type="ChEBI" id="CHEBI:57865"/>
        <dbReference type="ChEBI" id="CHEBI:58223"/>
        <dbReference type="ChEBI" id="CHEBI:456216"/>
        <dbReference type="EC" id="2.7.4.14"/>
    </reaction>
</comment>
<dbReference type="GO" id="GO:0009123">
    <property type="term" value="P:nucleoside monophosphate metabolic process"/>
    <property type="evidence" value="ECO:0007669"/>
    <property type="project" value="UniProtKB-ARBA"/>
</dbReference>
<evidence type="ECO:0000256" key="18">
    <source>
        <dbReference type="SAM" id="Phobius"/>
    </source>
</evidence>
<dbReference type="GO" id="GO:0005737">
    <property type="term" value="C:cytoplasm"/>
    <property type="evidence" value="ECO:0007669"/>
    <property type="project" value="UniProtKB-SubCell"/>
</dbReference>
<dbReference type="Gene3D" id="3.40.50.300">
    <property type="entry name" value="P-loop containing nucleotide triphosphate hydrolases"/>
    <property type="match status" value="4"/>
</dbReference>
<dbReference type="SUPFAM" id="SSF53474">
    <property type="entry name" value="alpha/beta-Hydrolases"/>
    <property type="match status" value="1"/>
</dbReference>
<keyword evidence="11 18" id="KW-1133">Transmembrane helix</keyword>
<feature type="binding site" evidence="16">
    <location>
        <begin position="2157"/>
        <end position="2162"/>
    </location>
    <ligand>
        <name>ATP</name>
        <dbReference type="ChEBI" id="CHEBI:30616"/>
    </ligand>
</feature>
<dbReference type="Pfam" id="PF12697">
    <property type="entry name" value="Abhydrolase_6"/>
    <property type="match status" value="1"/>
</dbReference>
<dbReference type="InterPro" id="IPR029058">
    <property type="entry name" value="AB_hydrolase_fold"/>
</dbReference>
<comment type="function">
    <text evidence="16">Catalyzes the phosphorylation of pyrimidine nucleoside monophosphates at the expense of ATP. Plays an important role in de novo pyrimidine nucleotide biosynthesis. Has preference for UMP and CMP as phosphate acceptors.</text>
</comment>
<feature type="binding site" evidence="16">
    <location>
        <position position="1865"/>
    </location>
    <ligand>
        <name>CMP</name>
        <dbReference type="ChEBI" id="CHEBI:60377"/>
    </ligand>
</feature>
<keyword evidence="5 16" id="KW-0808">Transferase</keyword>
<comment type="domain">
    <text evidence="16">Consists of three domains, a large central CORE domain and two small peripheral domains, NMPbind and LID, which undergo movements during catalysis. The LID domain closes over the site of phosphoryl transfer upon ATP binding. Assembling and dissambling the active center during each catalytic cycle provides an effective means to prevent ATP hydrolysis.</text>
</comment>
<feature type="transmembrane region" description="Helical" evidence="18">
    <location>
        <begin position="792"/>
        <end position="812"/>
    </location>
</feature>
<evidence type="ECO:0000259" key="19">
    <source>
        <dbReference type="PROSITE" id="PS50070"/>
    </source>
</evidence>
<dbReference type="EC" id="2.7.4.14" evidence="16"/>
<evidence type="ECO:0000256" key="14">
    <source>
        <dbReference type="ARBA" id="ARBA00023242"/>
    </source>
</evidence>
<proteinExistence type="inferred from homology"/>
<dbReference type="PROSITE" id="PS00113">
    <property type="entry name" value="ADENYLATE_KINASE"/>
    <property type="match status" value="4"/>
</dbReference>
<evidence type="ECO:0000256" key="12">
    <source>
        <dbReference type="ARBA" id="ARBA00023136"/>
    </source>
</evidence>
<reference evidence="21" key="2">
    <citation type="submission" date="2024-04" db="EMBL/GenBank/DDBJ databases">
        <authorList>
            <person name="Chen Y."/>
            <person name="Shah S."/>
            <person name="Dougan E. K."/>
            <person name="Thang M."/>
            <person name="Chan C."/>
        </authorList>
    </citation>
    <scope>NUCLEOTIDE SEQUENCE [LARGE SCALE GENOMIC DNA]</scope>
</reference>
<feature type="transmembrane region" description="Helical" evidence="18">
    <location>
        <begin position="1597"/>
        <end position="1619"/>
    </location>
</feature>
<feature type="binding site" evidence="16">
    <location>
        <position position="2241"/>
    </location>
    <ligand>
        <name>CMP</name>
        <dbReference type="ChEBI" id="CHEBI:60377"/>
    </ligand>
</feature>
<dbReference type="OrthoDB" id="442176at2759"/>
<evidence type="ECO:0000256" key="4">
    <source>
        <dbReference type="ARBA" id="ARBA00022572"/>
    </source>
</evidence>
<feature type="binding site" evidence="16">
    <location>
        <begin position="2205"/>
        <end position="2207"/>
    </location>
    <ligand>
        <name>a ribonucleoside 5'-phosphate</name>
        <dbReference type="ChEBI" id="CHEBI:58043"/>
    </ligand>
</feature>
<dbReference type="InterPro" id="IPR018056">
    <property type="entry name" value="Kringle_CS"/>
</dbReference>
<feature type="region of interest" description="Disordered" evidence="17">
    <location>
        <begin position="314"/>
        <end position="350"/>
    </location>
</feature>
<comment type="similarity">
    <text evidence="16">Belongs to the adenylate kinase family. UMP-CMP kinase subfamily.</text>
</comment>
<feature type="binding site" evidence="16">
    <location>
        <begin position="1829"/>
        <end position="1831"/>
    </location>
    <ligand>
        <name>a ribonucleoside 5'-phosphate</name>
        <dbReference type="ChEBI" id="CHEBI:58043"/>
    </ligand>
</feature>
<dbReference type="Pfam" id="PF00051">
    <property type="entry name" value="Kringle"/>
    <property type="match status" value="1"/>
</dbReference>
<evidence type="ECO:0000256" key="6">
    <source>
        <dbReference type="ARBA" id="ARBA00022692"/>
    </source>
</evidence>
<feature type="binding site" evidence="16">
    <location>
        <position position="2053"/>
    </location>
    <ligand>
        <name>CMP</name>
        <dbReference type="ChEBI" id="CHEBI:60377"/>
    </ligand>
</feature>
<dbReference type="EMBL" id="CAMXCT030005534">
    <property type="protein sequence ID" value="CAL4799897.1"/>
    <property type="molecule type" value="Genomic_DNA"/>
</dbReference>
<feature type="compositionally biased region" description="Low complexity" evidence="17">
    <location>
        <begin position="314"/>
        <end position="324"/>
    </location>
</feature>
<dbReference type="InterPro" id="IPR033690">
    <property type="entry name" value="Adenylat_kinase_CS"/>
</dbReference>